<keyword evidence="1" id="KW-0732">Signal</keyword>
<keyword evidence="3" id="KW-1185">Reference proteome</keyword>
<dbReference type="PROSITE" id="PS51257">
    <property type="entry name" value="PROKAR_LIPOPROTEIN"/>
    <property type="match status" value="1"/>
</dbReference>
<dbReference type="NCBIfam" id="TIGR04452">
    <property type="entry name" value="Lepto_Lipo_YY_C"/>
    <property type="match status" value="1"/>
</dbReference>
<accession>A0ABS2UEZ8</accession>
<evidence type="ECO:0000313" key="2">
    <source>
        <dbReference type="EMBL" id="MBM9578966.1"/>
    </source>
</evidence>
<proteinExistence type="predicted"/>
<keyword evidence="2" id="KW-0449">Lipoprotein</keyword>
<evidence type="ECO:0000256" key="1">
    <source>
        <dbReference type="SAM" id="SignalP"/>
    </source>
</evidence>
<evidence type="ECO:0000313" key="3">
    <source>
        <dbReference type="Proteomes" id="UP000724686"/>
    </source>
</evidence>
<dbReference type="EMBL" id="JAFFPU010000069">
    <property type="protein sequence ID" value="MBM9578966.1"/>
    <property type="molecule type" value="Genomic_DNA"/>
</dbReference>
<dbReference type="RefSeq" id="WP_205280933.1">
    <property type="nucleotide sequence ID" value="NZ_JAFFPU010000069.1"/>
</dbReference>
<protein>
    <submittedName>
        <fullName evidence="2">TIGR04452 family lipoprotein</fullName>
    </submittedName>
</protein>
<feature type="chain" id="PRO_5046188344" evidence="1">
    <location>
        <begin position="20"/>
        <end position="106"/>
    </location>
</feature>
<dbReference type="Proteomes" id="UP000724686">
    <property type="component" value="Unassembled WGS sequence"/>
</dbReference>
<comment type="caution">
    <text evidence="2">The sequence shown here is derived from an EMBL/GenBank/DDBJ whole genome shotgun (WGS) entry which is preliminary data.</text>
</comment>
<gene>
    <name evidence="2" type="ORF">JWG45_17610</name>
</gene>
<sequence length="106" mass="11393">MKKVSFVLIILVLSSCSFAGYKGVTGSEAKRKILSATLPLAVNIKNPNSFIISLVVVVSGLKDNEYYYESDVDNCIESATTTTLVGVNSGQPFTINCKIGHLGYLN</sequence>
<organism evidence="2 3">
    <name type="scientific">Leptospira ainlahdjerensis</name>
    <dbReference type="NCBI Taxonomy" id="2810033"/>
    <lineage>
        <taxon>Bacteria</taxon>
        <taxon>Pseudomonadati</taxon>
        <taxon>Spirochaetota</taxon>
        <taxon>Spirochaetia</taxon>
        <taxon>Leptospirales</taxon>
        <taxon>Leptospiraceae</taxon>
        <taxon>Leptospira</taxon>
    </lineage>
</organism>
<name>A0ABS2UEZ8_9LEPT</name>
<reference evidence="2 3" key="1">
    <citation type="submission" date="2021-02" db="EMBL/GenBank/DDBJ databases">
        <title>Leptospira ainlahdjerensis sp. nov., Leptospira ainazelensis sp. nov., Leptospira abararensis sp. nov. and Leptospira chreensis sp. nov., four new species isolated from water sources in Algeria.</title>
        <authorList>
            <person name="Amara Korba A."/>
            <person name="Kainiu M."/>
            <person name="Vincent A.T."/>
            <person name="Mariet J.-F."/>
            <person name="Veyrier F.J."/>
            <person name="Goarant C."/>
            <person name="Picardeau M."/>
        </authorList>
    </citation>
    <scope>NUCLEOTIDE SEQUENCE [LARGE SCALE GENOMIC DNA]</scope>
    <source>
        <strain evidence="2 3">201903070</strain>
    </source>
</reference>
<feature type="signal peptide" evidence="1">
    <location>
        <begin position="1"/>
        <end position="19"/>
    </location>
</feature>
<dbReference type="InterPro" id="IPR031030">
    <property type="entry name" value="Lepto_Lipo_YY_C"/>
</dbReference>